<gene>
    <name evidence="1" type="ORF">UFOVP123_63</name>
</gene>
<name>A0A6J5LHQ9_9CAUD</name>
<proteinExistence type="predicted"/>
<evidence type="ECO:0000313" key="1">
    <source>
        <dbReference type="EMBL" id="CAB4131149.1"/>
    </source>
</evidence>
<reference evidence="1" key="1">
    <citation type="submission" date="2020-04" db="EMBL/GenBank/DDBJ databases">
        <authorList>
            <person name="Chiriac C."/>
            <person name="Salcher M."/>
            <person name="Ghai R."/>
            <person name="Kavagutti S V."/>
        </authorList>
    </citation>
    <scope>NUCLEOTIDE SEQUENCE</scope>
</reference>
<sequence>MNHFAVHNKMQLLHALLAGAYPTYHEARDNPFTIELVGTNFKMQFPEGLHEARATKAANQLRRKATKFFQPQ</sequence>
<protein>
    <submittedName>
        <fullName evidence="1">Uncharacterized protein</fullName>
    </submittedName>
</protein>
<dbReference type="EMBL" id="LR796244">
    <property type="protein sequence ID" value="CAB4131149.1"/>
    <property type="molecule type" value="Genomic_DNA"/>
</dbReference>
<organism evidence="1">
    <name type="scientific">uncultured Caudovirales phage</name>
    <dbReference type="NCBI Taxonomy" id="2100421"/>
    <lineage>
        <taxon>Viruses</taxon>
        <taxon>Duplodnaviria</taxon>
        <taxon>Heunggongvirae</taxon>
        <taxon>Uroviricota</taxon>
        <taxon>Caudoviricetes</taxon>
        <taxon>Peduoviridae</taxon>
        <taxon>Maltschvirus</taxon>
        <taxon>Maltschvirus maltsch</taxon>
    </lineage>
</organism>
<accession>A0A6J5LHQ9</accession>